<evidence type="ECO:0000259" key="2">
    <source>
        <dbReference type="Pfam" id="PF13391"/>
    </source>
</evidence>
<evidence type="ECO:0000259" key="1">
    <source>
        <dbReference type="Pfam" id="PF11907"/>
    </source>
</evidence>
<organism evidence="3 4">
    <name type="scientific">Pararcticibacter amylolyticus</name>
    <dbReference type="NCBI Taxonomy" id="2173175"/>
    <lineage>
        <taxon>Bacteria</taxon>
        <taxon>Pseudomonadati</taxon>
        <taxon>Bacteroidota</taxon>
        <taxon>Sphingobacteriia</taxon>
        <taxon>Sphingobacteriales</taxon>
        <taxon>Sphingobacteriaceae</taxon>
        <taxon>Pararcticibacter</taxon>
    </lineage>
</organism>
<protein>
    <submittedName>
        <fullName evidence="3">Uncharacterized protein</fullName>
    </submittedName>
</protein>
<dbReference type="AlphaFoldDB" id="A0A2U2PGW5"/>
<dbReference type="InterPro" id="IPR021835">
    <property type="entry name" value="DUF3427"/>
</dbReference>
<sequence length="277" mass="32397">MMDFSKIKVGNTYDRPQLAKLWGYQSHQAFSRGVFTPVNTNRIILFVTKEKPATSTQYNDYIIDHFLYWDGEEKGGNNNRIINAHQNGEEIHLFYRYRHHQPFIYMGIVQYIDHEPFSHKPFEFIFKILDSEHKDKTGAEEPQLPYTERNTEKRNLVLSRIGQGKFRMSLFDLWDGCAVTGIKIPEILRASHIKPWKSSTNYERLDPFNGLLLSPTIDLLFDHGFVSFKDDGAILLSKRIKEQSALLNITEGGTSLTKIYESNIPYLDYHRRQVFLK</sequence>
<accession>A0A2U2PGW5</accession>
<feature type="domain" description="DUF3427" evidence="1">
    <location>
        <begin position="8"/>
        <end position="116"/>
    </location>
</feature>
<dbReference type="Pfam" id="PF11907">
    <property type="entry name" value="DUF3427"/>
    <property type="match status" value="1"/>
</dbReference>
<evidence type="ECO:0000313" key="4">
    <source>
        <dbReference type="Proteomes" id="UP000245647"/>
    </source>
</evidence>
<proteinExistence type="predicted"/>
<keyword evidence="4" id="KW-1185">Reference proteome</keyword>
<feature type="domain" description="HNH nuclease" evidence="2">
    <location>
        <begin position="177"/>
        <end position="228"/>
    </location>
</feature>
<dbReference type="Proteomes" id="UP000245647">
    <property type="component" value="Unassembled WGS sequence"/>
</dbReference>
<dbReference type="Pfam" id="PF13391">
    <property type="entry name" value="HNH_2"/>
    <property type="match status" value="1"/>
</dbReference>
<gene>
    <name evidence="3" type="ORF">DDR33_11525</name>
</gene>
<reference evidence="3 4" key="1">
    <citation type="submission" date="2018-04" db="EMBL/GenBank/DDBJ databases">
        <title>Pedobacter chongqingensis sp. nov., isolated from a rottenly hemp rope.</title>
        <authorList>
            <person name="Cai Y."/>
        </authorList>
    </citation>
    <scope>NUCLEOTIDE SEQUENCE [LARGE SCALE GENOMIC DNA]</scope>
    <source>
        <strain evidence="3 4">FJ4-8</strain>
    </source>
</reference>
<dbReference type="EMBL" id="QEAS01000008">
    <property type="protein sequence ID" value="PWG80646.1"/>
    <property type="molecule type" value="Genomic_DNA"/>
</dbReference>
<evidence type="ECO:0000313" key="3">
    <source>
        <dbReference type="EMBL" id="PWG80646.1"/>
    </source>
</evidence>
<dbReference type="InterPro" id="IPR003615">
    <property type="entry name" value="HNH_nuc"/>
</dbReference>
<dbReference type="OrthoDB" id="67788at2"/>
<dbReference type="RefSeq" id="WP_109415933.1">
    <property type="nucleotide sequence ID" value="NZ_QEAS01000008.1"/>
</dbReference>
<comment type="caution">
    <text evidence="3">The sequence shown here is derived from an EMBL/GenBank/DDBJ whole genome shotgun (WGS) entry which is preliminary data.</text>
</comment>
<name>A0A2U2PGW5_9SPHI</name>